<feature type="domain" description="EngA-type G" evidence="12">
    <location>
        <begin position="8"/>
        <end position="169"/>
    </location>
</feature>
<dbReference type="GO" id="GO:0042254">
    <property type="term" value="P:ribosome biogenesis"/>
    <property type="evidence" value="ECO:0007669"/>
    <property type="project" value="UniProtKB-KW"/>
</dbReference>
<evidence type="ECO:0000256" key="3">
    <source>
        <dbReference type="ARBA" id="ARBA00022517"/>
    </source>
</evidence>
<keyword evidence="5 9" id="KW-0547">Nucleotide-binding</keyword>
<dbReference type="InterPro" id="IPR031166">
    <property type="entry name" value="G_ENGA"/>
</dbReference>
<dbReference type="NCBIfam" id="TIGR00231">
    <property type="entry name" value="small_GTP"/>
    <property type="match status" value="2"/>
</dbReference>
<accession>A0A269THW7</accession>
<dbReference type="Pfam" id="PF01926">
    <property type="entry name" value="MMR_HSR1"/>
    <property type="match status" value="2"/>
</dbReference>
<dbReference type="NCBIfam" id="TIGR03594">
    <property type="entry name" value="GTPase_EngA"/>
    <property type="match status" value="1"/>
</dbReference>
<evidence type="ECO:0000313" key="14">
    <source>
        <dbReference type="Proteomes" id="UP000216943"/>
    </source>
</evidence>
<dbReference type="InterPro" id="IPR006073">
    <property type="entry name" value="GTP-bd"/>
</dbReference>
<gene>
    <name evidence="9" type="primary">der</name>
    <name evidence="13" type="ORF">CJJ23_04050</name>
</gene>
<comment type="similarity">
    <text evidence="1 9 10 11">Belongs to the TRAFAC class TrmE-Era-EngA-EngB-Septin-like GTPase superfamily. EngA (Der) GTPase family.</text>
</comment>
<dbReference type="GO" id="GO:0043022">
    <property type="term" value="F:ribosome binding"/>
    <property type="evidence" value="ECO:0007669"/>
    <property type="project" value="TreeGrafter"/>
</dbReference>
<evidence type="ECO:0000256" key="7">
    <source>
        <dbReference type="ARBA" id="ARBA00032345"/>
    </source>
</evidence>
<dbReference type="CDD" id="cd01895">
    <property type="entry name" value="EngA2"/>
    <property type="match status" value="1"/>
</dbReference>
<feature type="binding site" evidence="9">
    <location>
        <begin position="229"/>
        <end position="233"/>
    </location>
    <ligand>
        <name>GTP</name>
        <dbReference type="ChEBI" id="CHEBI:37565"/>
        <label>2</label>
    </ligand>
</feature>
<dbReference type="AlphaFoldDB" id="A0A269THW7"/>
<dbReference type="SUPFAM" id="SSF52540">
    <property type="entry name" value="P-loop containing nucleoside triphosphate hydrolases"/>
    <property type="match status" value="2"/>
</dbReference>
<proteinExistence type="inferred from homology"/>
<dbReference type="Gene3D" id="3.40.50.300">
    <property type="entry name" value="P-loop containing nucleotide triphosphate hydrolases"/>
    <property type="match status" value="2"/>
</dbReference>
<evidence type="ECO:0000256" key="6">
    <source>
        <dbReference type="ARBA" id="ARBA00023134"/>
    </source>
</evidence>
<dbReference type="InterPro" id="IPR032859">
    <property type="entry name" value="KH_dom-like"/>
</dbReference>
<reference evidence="14" key="1">
    <citation type="submission" date="2017-08" db="EMBL/GenBank/DDBJ databases">
        <authorList>
            <person name="Alvarez-Ponce D."/>
            <person name="Weitzman C.L."/>
            <person name="Tillett R.L."/>
            <person name="Sandmeier F.C."/>
            <person name="Tracy C.R."/>
        </authorList>
    </citation>
    <scope>NUCLEOTIDE SEQUENCE [LARGE SCALE GENOMIC DNA]</scope>
    <source>
        <strain evidence="14">723</strain>
    </source>
</reference>
<dbReference type="OrthoDB" id="9805918at2"/>
<evidence type="ECO:0000256" key="10">
    <source>
        <dbReference type="PROSITE-ProRule" id="PRU01049"/>
    </source>
</evidence>
<sequence length="436" mass="50013">MKKLATNNKVAIVGKPNVGKSTLFNRLVGKRKSIVYDEPGVTRDRLYEEFKWNGKSINIIDTGGIEISDKPFAEQIRIQAQIAITEASQIIFVVDGRYALDDSDLLIAQILRTSNKQIYVVSNKLEANQDPDYDVYRLGFEDYFTISALHGEGIGEILDLIVNNIDYSKVAENKHFKLSIIGKPNSGKSSLLNTLLNEERAIVSDIAGTTRDAIQEIITIEDEPFFLVDTAGILKKSKLVDSVDHYALMRAIDSLEDSDLALVVIDATRELSHFDARLIGYADERHKPIILVINKWDLIERDQNAMRDYENKLKEKYPFVSWMPFVFLSALKKQRIHKLKEMIIRVKNNINRKIKQQLLNELIVDMQSMQPAPSFNGGQLQIARAIQAESKTPTFIFFVNDVKFLHFSYKRYIENQLREYFDFLGTPINLIFKRRT</sequence>
<comment type="subunit">
    <text evidence="9">Associates with the 50S ribosomal subunit.</text>
</comment>
<evidence type="ECO:0000256" key="8">
    <source>
        <dbReference type="ARBA" id="ARBA00053470"/>
    </source>
</evidence>
<keyword evidence="3 9" id="KW-0690">Ribosome biogenesis</keyword>
<dbReference type="EMBL" id="NQNY01000014">
    <property type="protein sequence ID" value="PAK21072.1"/>
    <property type="molecule type" value="Genomic_DNA"/>
</dbReference>
<evidence type="ECO:0000256" key="11">
    <source>
        <dbReference type="RuleBase" id="RU004481"/>
    </source>
</evidence>
<dbReference type="PANTHER" id="PTHR43834:SF6">
    <property type="entry name" value="GTPASE DER"/>
    <property type="match status" value="1"/>
</dbReference>
<evidence type="ECO:0000256" key="2">
    <source>
        <dbReference type="ARBA" id="ARBA00020953"/>
    </source>
</evidence>
<dbReference type="InterPro" id="IPR005225">
    <property type="entry name" value="Small_GTP-bd"/>
</dbReference>
<evidence type="ECO:0000256" key="5">
    <source>
        <dbReference type="ARBA" id="ARBA00022741"/>
    </source>
</evidence>
<comment type="caution">
    <text evidence="13">The sequence shown here is derived from an EMBL/GenBank/DDBJ whole genome shotgun (WGS) entry which is preliminary data.</text>
</comment>
<feature type="binding site" evidence="9">
    <location>
        <begin position="123"/>
        <end position="126"/>
    </location>
    <ligand>
        <name>GTP</name>
        <dbReference type="ChEBI" id="CHEBI:37565"/>
        <label>1</label>
    </ligand>
</feature>
<dbReference type="Gene3D" id="3.30.300.20">
    <property type="match status" value="1"/>
</dbReference>
<feature type="binding site" evidence="9">
    <location>
        <begin position="294"/>
        <end position="297"/>
    </location>
    <ligand>
        <name>GTP</name>
        <dbReference type="ChEBI" id="CHEBI:37565"/>
        <label>2</label>
    </ligand>
</feature>
<evidence type="ECO:0000256" key="9">
    <source>
        <dbReference type="HAMAP-Rule" id="MF_00195"/>
    </source>
</evidence>
<dbReference type="Pfam" id="PF14714">
    <property type="entry name" value="KH_dom-like"/>
    <property type="match status" value="1"/>
</dbReference>
<dbReference type="RefSeq" id="WP_095335074.1">
    <property type="nucleotide sequence ID" value="NZ_NQNY01000014.1"/>
</dbReference>
<dbReference type="PANTHER" id="PTHR43834">
    <property type="entry name" value="GTPASE DER"/>
    <property type="match status" value="1"/>
</dbReference>
<dbReference type="PROSITE" id="PS51712">
    <property type="entry name" value="G_ENGA"/>
    <property type="match status" value="2"/>
</dbReference>
<dbReference type="GO" id="GO:0005525">
    <property type="term" value="F:GTP binding"/>
    <property type="evidence" value="ECO:0007669"/>
    <property type="project" value="UniProtKB-UniRule"/>
</dbReference>
<feature type="binding site" evidence="9">
    <location>
        <begin position="182"/>
        <end position="189"/>
    </location>
    <ligand>
        <name>GTP</name>
        <dbReference type="ChEBI" id="CHEBI:37565"/>
        <label>2</label>
    </ligand>
</feature>
<dbReference type="PIRSF" id="PIRSF006485">
    <property type="entry name" value="GTP-binding_EngA"/>
    <property type="match status" value="1"/>
</dbReference>
<dbReference type="InterPro" id="IPR016484">
    <property type="entry name" value="GTPase_Der"/>
</dbReference>
<feature type="binding site" evidence="9">
    <location>
        <begin position="61"/>
        <end position="65"/>
    </location>
    <ligand>
        <name>GTP</name>
        <dbReference type="ChEBI" id="CHEBI:37565"/>
        <label>1</label>
    </ligand>
</feature>
<dbReference type="HAMAP" id="MF_00195">
    <property type="entry name" value="GTPase_Der"/>
    <property type="match status" value="1"/>
</dbReference>
<dbReference type="FunFam" id="3.40.50.300:FF:000040">
    <property type="entry name" value="GTPase Der"/>
    <property type="match status" value="1"/>
</dbReference>
<dbReference type="InterPro" id="IPR015946">
    <property type="entry name" value="KH_dom-like_a/b"/>
</dbReference>
<dbReference type="FunFam" id="3.30.300.20:FF:000004">
    <property type="entry name" value="GTPase Der"/>
    <property type="match status" value="1"/>
</dbReference>
<evidence type="ECO:0000259" key="12">
    <source>
        <dbReference type="PROSITE" id="PS51712"/>
    </source>
</evidence>
<feature type="binding site" evidence="9">
    <location>
        <begin position="14"/>
        <end position="21"/>
    </location>
    <ligand>
        <name>GTP</name>
        <dbReference type="ChEBI" id="CHEBI:37565"/>
        <label>1</label>
    </ligand>
</feature>
<keyword evidence="6 9" id="KW-0342">GTP-binding</keyword>
<keyword evidence="4 11" id="KW-0677">Repeat</keyword>
<dbReference type="CDD" id="cd01894">
    <property type="entry name" value="EngA1"/>
    <property type="match status" value="1"/>
</dbReference>
<dbReference type="InterPro" id="IPR027417">
    <property type="entry name" value="P-loop_NTPase"/>
</dbReference>
<evidence type="ECO:0000313" key="13">
    <source>
        <dbReference type="EMBL" id="PAK21072.1"/>
    </source>
</evidence>
<evidence type="ECO:0000256" key="4">
    <source>
        <dbReference type="ARBA" id="ARBA00022737"/>
    </source>
</evidence>
<evidence type="ECO:0000256" key="1">
    <source>
        <dbReference type="ARBA" id="ARBA00008279"/>
    </source>
</evidence>
<name>A0A269THW7_9BACT</name>
<comment type="function">
    <text evidence="8 9 11">GTPase that plays an essential role in the late steps of ribosome biogenesis.</text>
</comment>
<protein>
    <recommendedName>
        <fullName evidence="2 9">GTPase Der</fullName>
    </recommendedName>
    <alternativeName>
        <fullName evidence="7 9">GTP-binding protein EngA</fullName>
    </alternativeName>
</protein>
<feature type="domain" description="EngA-type G" evidence="12">
    <location>
        <begin position="176"/>
        <end position="351"/>
    </location>
</feature>
<organism evidence="13 14">
    <name type="scientific">Mycoplasmopsis agassizii</name>
    <dbReference type="NCBI Taxonomy" id="33922"/>
    <lineage>
        <taxon>Bacteria</taxon>
        <taxon>Bacillati</taxon>
        <taxon>Mycoplasmatota</taxon>
        <taxon>Mycoplasmoidales</taxon>
        <taxon>Metamycoplasmataceae</taxon>
        <taxon>Mycoplasmopsis</taxon>
    </lineage>
</organism>
<dbReference type="Proteomes" id="UP000216943">
    <property type="component" value="Unassembled WGS sequence"/>
</dbReference>